<dbReference type="InterPro" id="IPR006439">
    <property type="entry name" value="HAD-SF_hydro_IA"/>
</dbReference>
<dbReference type="Gene3D" id="3.40.50.1000">
    <property type="entry name" value="HAD superfamily/HAD-like"/>
    <property type="match status" value="1"/>
</dbReference>
<dbReference type="KEGG" id="ccro:CMC5_007040"/>
<dbReference type="PANTHER" id="PTHR18901">
    <property type="entry name" value="2-DEOXYGLUCOSE-6-PHOSPHATE PHOSPHATASE 2"/>
    <property type="match status" value="1"/>
</dbReference>
<dbReference type="RefSeq" id="WP_050429087.1">
    <property type="nucleotide sequence ID" value="NZ_CP012159.1"/>
</dbReference>
<dbReference type="SUPFAM" id="SSF56784">
    <property type="entry name" value="HAD-like"/>
    <property type="match status" value="1"/>
</dbReference>
<dbReference type="NCBIfam" id="TIGR01509">
    <property type="entry name" value="HAD-SF-IA-v3"/>
    <property type="match status" value="1"/>
</dbReference>
<protein>
    <recommendedName>
        <fullName evidence="3">Haloacid dehalogenase</fullName>
    </recommendedName>
</protein>
<dbReference type="InterPro" id="IPR023214">
    <property type="entry name" value="HAD_sf"/>
</dbReference>
<keyword evidence="2" id="KW-1185">Reference proteome</keyword>
<dbReference type="InterPro" id="IPR023198">
    <property type="entry name" value="PGP-like_dom2"/>
</dbReference>
<evidence type="ECO:0000313" key="1">
    <source>
        <dbReference type="EMBL" id="AKT36586.1"/>
    </source>
</evidence>
<organism evidence="1 2">
    <name type="scientific">Chondromyces crocatus</name>
    <dbReference type="NCBI Taxonomy" id="52"/>
    <lineage>
        <taxon>Bacteria</taxon>
        <taxon>Pseudomonadati</taxon>
        <taxon>Myxococcota</taxon>
        <taxon>Polyangia</taxon>
        <taxon>Polyangiales</taxon>
        <taxon>Polyangiaceae</taxon>
        <taxon>Chondromyces</taxon>
    </lineage>
</organism>
<name>A0A0K1E6T9_CHOCO</name>
<reference evidence="1 2" key="1">
    <citation type="submission" date="2015-07" db="EMBL/GenBank/DDBJ databases">
        <title>Genome analysis of myxobacterium Chondromyces crocatus Cm c5 reveals a high potential for natural compound synthesis and the genetic basis for the loss of fruiting body formation.</title>
        <authorList>
            <person name="Zaburannyi N."/>
            <person name="Bunk B."/>
            <person name="Maier J."/>
            <person name="Overmann J."/>
            <person name="Mueller R."/>
        </authorList>
    </citation>
    <scope>NUCLEOTIDE SEQUENCE [LARGE SCALE GENOMIC DNA]</scope>
    <source>
        <strain evidence="1 2">Cm c5</strain>
    </source>
</reference>
<dbReference type="SFLD" id="SFLDS00003">
    <property type="entry name" value="Haloacid_Dehalogenase"/>
    <property type="match status" value="1"/>
</dbReference>
<dbReference type="EMBL" id="CP012159">
    <property type="protein sequence ID" value="AKT36586.1"/>
    <property type="molecule type" value="Genomic_DNA"/>
</dbReference>
<dbReference type="Gene3D" id="1.10.150.240">
    <property type="entry name" value="Putative phosphatase, domain 2"/>
    <property type="match status" value="1"/>
</dbReference>
<sequence>MTTRRAEALLLDMDGLLVDSEPLWFTIEQAFCRARGFEWTEADAVTCLGRGLRATIAEMGERFGFPLDLDRDTAWVMDRFIEQVGELVLKPGAEALLDAAEEQQVGLSLASSSHRRLVGAVVERFGLRARLGSIVTGEDVQHLKPAPDIFLRAAAELGVPAARCAVLEDSLAGATAGRAAGAIVIAVPEGAAAGRGFEDVADVCVEDLFAAGRWLGLLR</sequence>
<dbReference type="InterPro" id="IPR036412">
    <property type="entry name" value="HAD-like_sf"/>
</dbReference>
<dbReference type="SFLD" id="SFLDG01129">
    <property type="entry name" value="C1.5:_HAD__Beta-PGM__Phosphata"/>
    <property type="match status" value="1"/>
</dbReference>
<proteinExistence type="predicted"/>
<dbReference type="PANTHER" id="PTHR18901:SF38">
    <property type="entry name" value="PSEUDOURIDINE-5'-PHOSPHATASE"/>
    <property type="match status" value="1"/>
</dbReference>
<dbReference type="Pfam" id="PF00702">
    <property type="entry name" value="Hydrolase"/>
    <property type="match status" value="1"/>
</dbReference>
<dbReference type="STRING" id="52.CMC5_007040"/>
<dbReference type="OrthoDB" id="9807630at2"/>
<gene>
    <name evidence="1" type="ORF">CMC5_007040</name>
</gene>
<dbReference type="Proteomes" id="UP000067626">
    <property type="component" value="Chromosome"/>
</dbReference>
<dbReference type="AlphaFoldDB" id="A0A0K1E6T9"/>
<accession>A0A0K1E6T9</accession>
<evidence type="ECO:0008006" key="3">
    <source>
        <dbReference type="Google" id="ProtNLM"/>
    </source>
</evidence>
<evidence type="ECO:0000313" key="2">
    <source>
        <dbReference type="Proteomes" id="UP000067626"/>
    </source>
</evidence>